<sequence>MVAVFFSLKFTLVASRYRVMPTAKRVWAFVGLAVLFLVVGFFAFGISTTRTEPDVAVTAATIALFTLFIAWTLTPMIAFGVDETVDPHRFSLLPLRRRTLIPGLTAAAVIGILPMVNIIVLIGFAVSLAKKWWILPLALVCMGLGLLLCIMLSRAAATSIATLMSSRRGRDLGMLAGFGVFVLYLGVVGSLSAMSDTTDLGAKFTRAADALAWSPAGALARLPGLVEEGAFGQVGLCVVVLVASFSLVGWWWASALRRSMESVPSSTESSAPAGHSQFGGPQASTRSVVWMRDLMLTWRDPMRRLPWMIVIVVLFAMPFIYVRGHGTLFAVALGGWMTGTQAANQLGVDGSGLWLHIVATGSRAKAKAELMGHALTSLIPGLILGGLAVLMWALIRGDTAWLPAGLGLTWTAVVSALGLASWLSVKLPVAIPQSRTAMFASAVPAHKSRALGTTMAVLLGPVLLTIPVGVLVFLSLSVDPLWGWVALVVGPLYSGAMCLALINRAATLYAETGAEILQLVSLGDRV</sequence>
<keyword evidence="1" id="KW-1133">Transmembrane helix</keyword>
<dbReference type="OrthoDB" id="3261041at2"/>
<name>A0A3G8ZW09_9ACTN</name>
<dbReference type="EMBL" id="CP034170">
    <property type="protein sequence ID" value="AZI57841.1"/>
    <property type="molecule type" value="Genomic_DNA"/>
</dbReference>
<evidence type="ECO:0000313" key="2">
    <source>
        <dbReference type="EMBL" id="AZI57841.1"/>
    </source>
</evidence>
<dbReference type="RefSeq" id="WP_124798619.1">
    <property type="nucleotide sequence ID" value="NZ_CP034170.1"/>
</dbReference>
<reference evidence="2 3" key="1">
    <citation type="submission" date="2018-11" db="EMBL/GenBank/DDBJ databases">
        <authorList>
            <person name="Da X."/>
        </authorList>
    </citation>
    <scope>NUCLEOTIDE SEQUENCE [LARGE SCALE GENOMIC DNA]</scope>
    <source>
        <strain evidence="2 3">S14-144</strain>
    </source>
</reference>
<feature type="transmembrane region" description="Helical" evidence="1">
    <location>
        <begin position="58"/>
        <end position="79"/>
    </location>
</feature>
<organism evidence="2 3">
    <name type="scientific">Nakamurella antarctica</name>
    <dbReference type="NCBI Taxonomy" id="1902245"/>
    <lineage>
        <taxon>Bacteria</taxon>
        <taxon>Bacillati</taxon>
        <taxon>Actinomycetota</taxon>
        <taxon>Actinomycetes</taxon>
        <taxon>Nakamurellales</taxon>
        <taxon>Nakamurellaceae</taxon>
        <taxon>Nakamurella</taxon>
    </lineage>
</organism>
<feature type="transmembrane region" description="Helical" evidence="1">
    <location>
        <begin position="305"/>
        <end position="322"/>
    </location>
</feature>
<gene>
    <name evidence="2" type="ORF">EH165_06440</name>
</gene>
<keyword evidence="3" id="KW-1185">Reference proteome</keyword>
<evidence type="ECO:0000313" key="3">
    <source>
        <dbReference type="Proteomes" id="UP000268084"/>
    </source>
</evidence>
<feature type="transmembrane region" description="Helical" evidence="1">
    <location>
        <begin position="230"/>
        <end position="253"/>
    </location>
</feature>
<feature type="transmembrane region" description="Helical" evidence="1">
    <location>
        <begin position="481"/>
        <end position="502"/>
    </location>
</feature>
<evidence type="ECO:0000256" key="1">
    <source>
        <dbReference type="SAM" id="Phobius"/>
    </source>
</evidence>
<feature type="transmembrane region" description="Helical" evidence="1">
    <location>
        <begin position="172"/>
        <end position="194"/>
    </location>
</feature>
<keyword evidence="1" id="KW-0812">Transmembrane</keyword>
<evidence type="ECO:0008006" key="4">
    <source>
        <dbReference type="Google" id="ProtNLM"/>
    </source>
</evidence>
<feature type="transmembrane region" description="Helical" evidence="1">
    <location>
        <begin position="100"/>
        <end position="126"/>
    </location>
</feature>
<protein>
    <recommendedName>
        <fullName evidence="4">ABC-2 type transport system permease protein</fullName>
    </recommendedName>
</protein>
<feature type="transmembrane region" description="Helical" evidence="1">
    <location>
        <begin position="450"/>
        <end position="475"/>
    </location>
</feature>
<dbReference type="Proteomes" id="UP000268084">
    <property type="component" value="Chromosome"/>
</dbReference>
<dbReference type="AlphaFoldDB" id="A0A3G8ZW09"/>
<proteinExistence type="predicted"/>
<reference evidence="2 3" key="2">
    <citation type="submission" date="2018-12" db="EMBL/GenBank/DDBJ databases">
        <title>Nakamurella antarcticus sp. nov., isolated from Antarctica South Shetland Islands soil.</title>
        <authorList>
            <person name="Peng F."/>
        </authorList>
    </citation>
    <scope>NUCLEOTIDE SEQUENCE [LARGE SCALE GENOMIC DNA]</scope>
    <source>
        <strain evidence="2 3">S14-144</strain>
    </source>
</reference>
<feature type="transmembrane region" description="Helical" evidence="1">
    <location>
        <begin position="374"/>
        <end position="395"/>
    </location>
</feature>
<keyword evidence="1" id="KW-0472">Membrane</keyword>
<feature type="transmembrane region" description="Helical" evidence="1">
    <location>
        <begin position="26"/>
        <end position="46"/>
    </location>
</feature>
<feature type="transmembrane region" description="Helical" evidence="1">
    <location>
        <begin position="132"/>
        <end position="152"/>
    </location>
</feature>
<feature type="transmembrane region" description="Helical" evidence="1">
    <location>
        <begin position="407"/>
        <end position="429"/>
    </location>
</feature>
<dbReference type="KEGG" id="nak:EH165_06440"/>
<accession>A0A3G8ZW09</accession>